<keyword evidence="3" id="KW-1185">Reference proteome</keyword>
<evidence type="ECO:0000256" key="1">
    <source>
        <dbReference type="SAM" id="SignalP"/>
    </source>
</evidence>
<dbReference type="SUPFAM" id="SSF48208">
    <property type="entry name" value="Six-hairpin glycosidases"/>
    <property type="match status" value="1"/>
</dbReference>
<evidence type="ECO:0000313" key="2">
    <source>
        <dbReference type="EMBL" id="KAK7051209.1"/>
    </source>
</evidence>
<feature type="chain" id="PRO_5043990366" evidence="1">
    <location>
        <begin position="34"/>
        <end position="263"/>
    </location>
</feature>
<reference evidence="2 3" key="1">
    <citation type="submission" date="2024-01" db="EMBL/GenBank/DDBJ databases">
        <title>A draft genome for a cacao thread blight-causing isolate of Paramarasmius palmivorus.</title>
        <authorList>
            <person name="Baruah I.K."/>
            <person name="Bukari Y."/>
            <person name="Amoako-Attah I."/>
            <person name="Meinhardt L.W."/>
            <person name="Bailey B.A."/>
            <person name="Cohen S.P."/>
        </authorList>
    </citation>
    <scope>NUCLEOTIDE SEQUENCE [LARGE SCALE GENOMIC DNA]</scope>
    <source>
        <strain evidence="2 3">GH-12</strain>
    </source>
</reference>
<comment type="caution">
    <text evidence="2">The sequence shown here is derived from an EMBL/GenBank/DDBJ whole genome shotgun (WGS) entry which is preliminary data.</text>
</comment>
<keyword evidence="1" id="KW-0732">Signal</keyword>
<dbReference type="EMBL" id="JAYKXP010000013">
    <property type="protein sequence ID" value="KAK7051209.1"/>
    <property type="molecule type" value="Genomic_DNA"/>
</dbReference>
<accession>A0AAW0DKD1</accession>
<dbReference type="GO" id="GO:0005975">
    <property type="term" value="P:carbohydrate metabolic process"/>
    <property type="evidence" value="ECO:0007669"/>
    <property type="project" value="InterPro"/>
</dbReference>
<name>A0AAW0DKD1_9AGAR</name>
<dbReference type="Proteomes" id="UP001383192">
    <property type="component" value="Unassembled WGS sequence"/>
</dbReference>
<organism evidence="2 3">
    <name type="scientific">Paramarasmius palmivorus</name>
    <dbReference type="NCBI Taxonomy" id="297713"/>
    <lineage>
        <taxon>Eukaryota</taxon>
        <taxon>Fungi</taxon>
        <taxon>Dikarya</taxon>
        <taxon>Basidiomycota</taxon>
        <taxon>Agaricomycotina</taxon>
        <taxon>Agaricomycetes</taxon>
        <taxon>Agaricomycetidae</taxon>
        <taxon>Agaricales</taxon>
        <taxon>Marasmiineae</taxon>
        <taxon>Marasmiaceae</taxon>
        <taxon>Paramarasmius</taxon>
    </lineage>
</organism>
<dbReference type="InterPro" id="IPR008928">
    <property type="entry name" value="6-hairpin_glycosidase_sf"/>
</dbReference>
<sequence>MPPILYLVFQLRSHVLVPLLCIVTSLLVDDTTAQLEIPSTWRKPAFDISKQLSIDIAAAALDRAYDEVVPDVNNLDYTMILAEFDIATNQTRYKDKVLNYFNFNQNRKLDPIFGYAAALAHIAYSDSMLLNIATEAWDSNSNNVLPSTGVPPAFENNPELRDALDKHRQCSNCEEHRLSGLLYEVTRNETYLNAAQQYVNLLLSHLYTDDSLFWWRIEVNMTDPCQTVINKRKESWNTGYALEALAILSSIRHNETINERRVA</sequence>
<dbReference type="Gene3D" id="1.50.10.20">
    <property type="match status" value="1"/>
</dbReference>
<dbReference type="AlphaFoldDB" id="A0AAW0DKD1"/>
<proteinExistence type="predicted"/>
<protein>
    <submittedName>
        <fullName evidence="2">Uncharacterized protein</fullName>
    </submittedName>
</protein>
<evidence type="ECO:0000313" key="3">
    <source>
        <dbReference type="Proteomes" id="UP001383192"/>
    </source>
</evidence>
<feature type="signal peptide" evidence="1">
    <location>
        <begin position="1"/>
        <end position="33"/>
    </location>
</feature>
<gene>
    <name evidence="2" type="ORF">VNI00_004709</name>
</gene>